<accession>A0A2K3N0Z3</accession>
<reference evidence="1 2" key="1">
    <citation type="journal article" date="2014" name="Am. J. Bot.">
        <title>Genome assembly and annotation for red clover (Trifolium pratense; Fabaceae).</title>
        <authorList>
            <person name="Istvanek J."/>
            <person name="Jaros M."/>
            <person name="Krenek A."/>
            <person name="Repkova J."/>
        </authorList>
    </citation>
    <scope>NUCLEOTIDE SEQUENCE [LARGE SCALE GENOMIC DNA]</scope>
    <source>
        <strain evidence="2">cv. Tatra</strain>
        <tissue evidence="1">Young leaves</tissue>
    </source>
</reference>
<evidence type="ECO:0000313" key="1">
    <source>
        <dbReference type="EMBL" id="PNX96692.1"/>
    </source>
</evidence>
<dbReference type="EMBL" id="ASHM01014761">
    <property type="protein sequence ID" value="PNX96692.1"/>
    <property type="molecule type" value="Genomic_DNA"/>
</dbReference>
<organism evidence="1 2">
    <name type="scientific">Trifolium pratense</name>
    <name type="common">Red clover</name>
    <dbReference type="NCBI Taxonomy" id="57577"/>
    <lineage>
        <taxon>Eukaryota</taxon>
        <taxon>Viridiplantae</taxon>
        <taxon>Streptophyta</taxon>
        <taxon>Embryophyta</taxon>
        <taxon>Tracheophyta</taxon>
        <taxon>Spermatophyta</taxon>
        <taxon>Magnoliopsida</taxon>
        <taxon>eudicotyledons</taxon>
        <taxon>Gunneridae</taxon>
        <taxon>Pentapetalae</taxon>
        <taxon>rosids</taxon>
        <taxon>fabids</taxon>
        <taxon>Fabales</taxon>
        <taxon>Fabaceae</taxon>
        <taxon>Papilionoideae</taxon>
        <taxon>50 kb inversion clade</taxon>
        <taxon>NPAAA clade</taxon>
        <taxon>Hologalegina</taxon>
        <taxon>IRL clade</taxon>
        <taxon>Trifolieae</taxon>
        <taxon>Trifolium</taxon>
    </lineage>
</organism>
<comment type="caution">
    <text evidence="1">The sequence shown here is derived from an EMBL/GenBank/DDBJ whole genome shotgun (WGS) entry which is preliminary data.</text>
</comment>
<sequence>VAVVALSVLEGCEASGGCRIHCIRVGDPCFCMTMPGLLPPSDDGVLPEGVGREDAEDFVEYVGE</sequence>
<dbReference type="Proteomes" id="UP000236291">
    <property type="component" value="Unassembled WGS sequence"/>
</dbReference>
<protein>
    <submittedName>
        <fullName evidence="1">Uncharacterized protein</fullName>
    </submittedName>
</protein>
<reference evidence="1 2" key="2">
    <citation type="journal article" date="2017" name="Front. Plant Sci.">
        <title>Gene Classification and Mining of Molecular Markers Useful in Red Clover (Trifolium pratense) Breeding.</title>
        <authorList>
            <person name="Istvanek J."/>
            <person name="Dluhosova J."/>
            <person name="Dluhos P."/>
            <person name="Patkova L."/>
            <person name="Nedelnik J."/>
            <person name="Repkova J."/>
        </authorList>
    </citation>
    <scope>NUCLEOTIDE SEQUENCE [LARGE SCALE GENOMIC DNA]</scope>
    <source>
        <strain evidence="2">cv. Tatra</strain>
        <tissue evidence="1">Young leaves</tissue>
    </source>
</reference>
<proteinExistence type="predicted"/>
<feature type="non-terminal residue" evidence="1">
    <location>
        <position position="1"/>
    </location>
</feature>
<evidence type="ECO:0000313" key="2">
    <source>
        <dbReference type="Proteomes" id="UP000236291"/>
    </source>
</evidence>
<gene>
    <name evidence="1" type="ORF">L195_g019904</name>
</gene>
<name>A0A2K3N0Z3_TRIPR</name>
<dbReference type="AlphaFoldDB" id="A0A2K3N0Z3"/>